<keyword evidence="3" id="KW-1185">Reference proteome</keyword>
<gene>
    <name evidence="2" type="ORF">BKA55DRAFT_691585</name>
</gene>
<evidence type="ECO:0000313" key="3">
    <source>
        <dbReference type="Proteomes" id="UP000720189"/>
    </source>
</evidence>
<proteinExistence type="predicted"/>
<name>A0A9P9K7Y3_FUSRE</name>
<comment type="caution">
    <text evidence="2">The sequence shown here is derived from an EMBL/GenBank/DDBJ whole genome shotgun (WGS) entry which is preliminary data.</text>
</comment>
<evidence type="ECO:0000313" key="2">
    <source>
        <dbReference type="EMBL" id="KAH7247496.1"/>
    </source>
</evidence>
<protein>
    <submittedName>
        <fullName evidence="2">Uncharacterized protein</fullName>
    </submittedName>
</protein>
<evidence type="ECO:0000256" key="1">
    <source>
        <dbReference type="SAM" id="MobiDB-lite"/>
    </source>
</evidence>
<sequence>MGCIPYSIFHKAPYGVWSMDRKPASSLQLGLSLPSPFGPASRSSPEAEKHFYLQPRHTVSPFPPRQDTLPAFSHTPGPPFTNRPLPSPVSDRRQRFSAKPEILTQHRHPEQQKPPELQHPLSGVYAHSPPPLPQGSNPLHCKSTWTTYKWSISITSTRRRSDYVIIHYTWT</sequence>
<organism evidence="2 3">
    <name type="scientific">Fusarium redolens</name>
    <dbReference type="NCBI Taxonomy" id="48865"/>
    <lineage>
        <taxon>Eukaryota</taxon>
        <taxon>Fungi</taxon>
        <taxon>Dikarya</taxon>
        <taxon>Ascomycota</taxon>
        <taxon>Pezizomycotina</taxon>
        <taxon>Sordariomycetes</taxon>
        <taxon>Hypocreomycetidae</taxon>
        <taxon>Hypocreales</taxon>
        <taxon>Nectriaceae</taxon>
        <taxon>Fusarium</taxon>
        <taxon>Fusarium redolens species complex</taxon>
    </lineage>
</organism>
<dbReference type="EMBL" id="JAGMUX010000010">
    <property type="protein sequence ID" value="KAH7247496.1"/>
    <property type="molecule type" value="Genomic_DNA"/>
</dbReference>
<accession>A0A9P9K7Y3</accession>
<dbReference type="Proteomes" id="UP000720189">
    <property type="component" value="Unassembled WGS sequence"/>
</dbReference>
<dbReference type="GeneID" id="70229611"/>
<dbReference type="AlphaFoldDB" id="A0A9P9K7Y3"/>
<feature type="region of interest" description="Disordered" evidence="1">
    <location>
        <begin position="64"/>
        <end position="136"/>
    </location>
</feature>
<reference evidence="2" key="1">
    <citation type="journal article" date="2021" name="Nat. Commun.">
        <title>Genetic determinants of endophytism in the Arabidopsis root mycobiome.</title>
        <authorList>
            <person name="Mesny F."/>
            <person name="Miyauchi S."/>
            <person name="Thiergart T."/>
            <person name="Pickel B."/>
            <person name="Atanasova L."/>
            <person name="Karlsson M."/>
            <person name="Huettel B."/>
            <person name="Barry K.W."/>
            <person name="Haridas S."/>
            <person name="Chen C."/>
            <person name="Bauer D."/>
            <person name="Andreopoulos W."/>
            <person name="Pangilinan J."/>
            <person name="LaButti K."/>
            <person name="Riley R."/>
            <person name="Lipzen A."/>
            <person name="Clum A."/>
            <person name="Drula E."/>
            <person name="Henrissat B."/>
            <person name="Kohler A."/>
            <person name="Grigoriev I.V."/>
            <person name="Martin F.M."/>
            <person name="Hacquard S."/>
        </authorList>
    </citation>
    <scope>NUCLEOTIDE SEQUENCE</scope>
    <source>
        <strain evidence="2">MPI-CAGE-AT-0023</strain>
    </source>
</reference>
<feature type="compositionally biased region" description="Pro residues" evidence="1">
    <location>
        <begin position="76"/>
        <end position="87"/>
    </location>
</feature>
<dbReference type="RefSeq" id="XP_046048079.1">
    <property type="nucleotide sequence ID" value="XM_046199657.1"/>
</dbReference>